<evidence type="ECO:0000256" key="1">
    <source>
        <dbReference type="SAM" id="MobiDB-lite"/>
    </source>
</evidence>
<reference evidence="2" key="2">
    <citation type="journal article" date="2015" name="Data Brief">
        <title>Shoot transcriptome of the giant reed, Arundo donax.</title>
        <authorList>
            <person name="Barrero R.A."/>
            <person name="Guerrero F.D."/>
            <person name="Moolhuijzen P."/>
            <person name="Goolsby J.A."/>
            <person name="Tidwell J."/>
            <person name="Bellgard S.E."/>
            <person name="Bellgard M.I."/>
        </authorList>
    </citation>
    <scope>NUCLEOTIDE SEQUENCE</scope>
    <source>
        <tissue evidence="2">Shoot tissue taken approximately 20 cm above the soil surface</tissue>
    </source>
</reference>
<dbReference type="AlphaFoldDB" id="A0A0A9CJ39"/>
<feature type="region of interest" description="Disordered" evidence="1">
    <location>
        <begin position="36"/>
        <end position="90"/>
    </location>
</feature>
<accession>A0A0A9CJ39</accession>
<evidence type="ECO:0000313" key="2">
    <source>
        <dbReference type="EMBL" id="JAD75566.1"/>
    </source>
</evidence>
<reference evidence="2" key="1">
    <citation type="submission" date="2014-09" db="EMBL/GenBank/DDBJ databases">
        <authorList>
            <person name="Magalhaes I.L.F."/>
            <person name="Oliveira U."/>
            <person name="Santos F.R."/>
            <person name="Vidigal T.H.D.A."/>
            <person name="Brescovit A.D."/>
            <person name="Santos A.J."/>
        </authorList>
    </citation>
    <scope>NUCLEOTIDE SEQUENCE</scope>
    <source>
        <tissue evidence="2">Shoot tissue taken approximately 20 cm above the soil surface</tissue>
    </source>
</reference>
<sequence>MSGRLENSLEIAAGFASFLSSSLSAFLQCFTWSPLSVRGGGSTSGSRGSNPAGGSGRRDGAEDAAHRRPPPPPPPPGRSGEFPVASVPRRRLEAWMDGGEGELGGGETGGVVGVAVAEQVVVEYK</sequence>
<name>A0A0A9CJ39_ARUDO</name>
<organism evidence="2">
    <name type="scientific">Arundo donax</name>
    <name type="common">Giant reed</name>
    <name type="synonym">Donax arundinaceus</name>
    <dbReference type="NCBI Taxonomy" id="35708"/>
    <lineage>
        <taxon>Eukaryota</taxon>
        <taxon>Viridiplantae</taxon>
        <taxon>Streptophyta</taxon>
        <taxon>Embryophyta</taxon>
        <taxon>Tracheophyta</taxon>
        <taxon>Spermatophyta</taxon>
        <taxon>Magnoliopsida</taxon>
        <taxon>Liliopsida</taxon>
        <taxon>Poales</taxon>
        <taxon>Poaceae</taxon>
        <taxon>PACMAD clade</taxon>
        <taxon>Arundinoideae</taxon>
        <taxon>Arundineae</taxon>
        <taxon>Arundo</taxon>
    </lineage>
</organism>
<feature type="compositionally biased region" description="Basic and acidic residues" evidence="1">
    <location>
        <begin position="56"/>
        <end position="66"/>
    </location>
</feature>
<proteinExistence type="predicted"/>
<dbReference type="EMBL" id="GBRH01222329">
    <property type="protein sequence ID" value="JAD75566.1"/>
    <property type="molecule type" value="Transcribed_RNA"/>
</dbReference>
<protein>
    <submittedName>
        <fullName evidence="2">Uncharacterized protein</fullName>
    </submittedName>
</protein>